<reference evidence="1 2" key="1">
    <citation type="submission" date="2021-03" db="EMBL/GenBank/DDBJ databases">
        <title>novel species isolated from a fishpond in China.</title>
        <authorList>
            <person name="Lu H."/>
            <person name="Cai Z."/>
        </authorList>
    </citation>
    <scope>NUCLEOTIDE SEQUENCE [LARGE SCALE GENOMIC DNA]</scope>
    <source>
        <strain evidence="1 2">Y57</strain>
    </source>
</reference>
<evidence type="ECO:0000313" key="2">
    <source>
        <dbReference type="Proteomes" id="UP000663992"/>
    </source>
</evidence>
<dbReference type="Proteomes" id="UP000663992">
    <property type="component" value="Unassembled WGS sequence"/>
</dbReference>
<accession>A0ABS3CUN0</accession>
<sequence>MPIVSSQHPMLAHQAHGGEPRSEFNIYLQAYQEVASMSEEALRAKLTELSSHQDLHYRNGLSKIYFSRLVSLNGAGAFELALQLYSEQRQAHPILAAVAHEWMLMAPQELLRRIDAIADKYLQTRLLISLLEDPASGSLVDSEQLLTRLPPQYRRSLELKIQPDEEPEHIFERFLSGDFSAVERESGLMTALLKWSESDPSAALDKVLTSLPEAKHRKFATLILRRWATHSPMLALQRATAMERGNGSLITTVLQGMAERDGRAAMQQYLNYQERLQPSAVQELLSSWAMHDLSDALAYVEQEGHWIDEQHLMTLAIQYAEQQPYAALQWVSDRQLPVSIQQNIAKRIVITAPSQAESILEQTTNQIIRDSLIEDIAKIKLDSGFEQASTWLRANVPVEQFNKKQKSLLRQLAYSDPATAAEYVMQSTEPDGRLISRIAEFWAASDISAARGWVISLPPGELKDQAIGGYLSSLTSGQLTEAPALLQQVSNQKYRQRLQARINKG</sequence>
<organism evidence="1 2">
    <name type="scientific">Bowmanella yangjiangensis</name>
    <dbReference type="NCBI Taxonomy" id="2811230"/>
    <lineage>
        <taxon>Bacteria</taxon>
        <taxon>Pseudomonadati</taxon>
        <taxon>Pseudomonadota</taxon>
        <taxon>Gammaproteobacteria</taxon>
        <taxon>Alteromonadales</taxon>
        <taxon>Alteromonadaceae</taxon>
        <taxon>Bowmanella</taxon>
    </lineage>
</organism>
<protein>
    <submittedName>
        <fullName evidence="1">Uncharacterized protein</fullName>
    </submittedName>
</protein>
<proteinExistence type="predicted"/>
<evidence type="ECO:0000313" key="1">
    <source>
        <dbReference type="EMBL" id="MBN7819339.1"/>
    </source>
</evidence>
<keyword evidence="2" id="KW-1185">Reference proteome</keyword>
<comment type="caution">
    <text evidence="1">The sequence shown here is derived from an EMBL/GenBank/DDBJ whole genome shotgun (WGS) entry which is preliminary data.</text>
</comment>
<name>A0ABS3CUN0_9ALTE</name>
<dbReference type="RefSeq" id="WP_206593152.1">
    <property type="nucleotide sequence ID" value="NZ_JAFKCS010000003.1"/>
</dbReference>
<gene>
    <name evidence="1" type="ORF">J0A65_05650</name>
</gene>
<dbReference type="EMBL" id="JAFKCS010000003">
    <property type="protein sequence ID" value="MBN7819339.1"/>
    <property type="molecule type" value="Genomic_DNA"/>
</dbReference>